<evidence type="ECO:0000256" key="15">
    <source>
        <dbReference type="ARBA" id="ARBA00023136"/>
    </source>
</evidence>
<keyword evidence="17" id="KW-1015">Disulfide bond</keyword>
<keyword evidence="11 27" id="KW-0378">Hydrolase</keyword>
<dbReference type="CDD" id="cd00190">
    <property type="entry name" value="Tryp_SPc"/>
    <property type="match status" value="1"/>
</dbReference>
<dbReference type="GO" id="GO:0006508">
    <property type="term" value="P:proteolysis"/>
    <property type="evidence" value="ECO:0007669"/>
    <property type="project" value="UniProtKB-KW"/>
</dbReference>
<evidence type="ECO:0000256" key="22">
    <source>
        <dbReference type="ARBA" id="ARBA00070607"/>
    </source>
</evidence>
<dbReference type="GO" id="GO:0005506">
    <property type="term" value="F:iron ion binding"/>
    <property type="evidence" value="ECO:0007669"/>
    <property type="project" value="InterPro"/>
</dbReference>
<evidence type="ECO:0000256" key="3">
    <source>
        <dbReference type="ARBA" id="ARBA00010617"/>
    </source>
</evidence>
<dbReference type="InterPro" id="IPR017972">
    <property type="entry name" value="Cyt_P450_CS"/>
</dbReference>
<reference evidence="31" key="1">
    <citation type="submission" date="2019-03" db="EMBL/GenBank/DDBJ databases">
        <authorList>
            <person name="Warren W.C."/>
            <person name="Johnson G.S."/>
        </authorList>
    </citation>
    <scope>NUCLEOTIDE SEQUENCE [LARGE SCALE GENOMIC DNA]</scope>
    <source>
        <strain evidence="31">Basenji</strain>
    </source>
</reference>
<dbReference type="PRINTS" id="PR00385">
    <property type="entry name" value="P450"/>
</dbReference>
<evidence type="ECO:0000259" key="30">
    <source>
        <dbReference type="PROSITE" id="PS50948"/>
    </source>
</evidence>
<dbReference type="SMART" id="SM00020">
    <property type="entry name" value="Tryp_SPc"/>
    <property type="match status" value="1"/>
</dbReference>
<dbReference type="Pfam" id="PF00089">
    <property type="entry name" value="Trypsin"/>
    <property type="match status" value="1"/>
</dbReference>
<keyword evidence="19" id="KW-0395">Inflammatory response</keyword>
<evidence type="ECO:0000256" key="2">
    <source>
        <dbReference type="ARBA" id="ARBA00004613"/>
    </source>
</evidence>
<feature type="transmembrane region" description="Helical" evidence="28">
    <location>
        <begin position="13"/>
        <end position="34"/>
    </location>
</feature>
<keyword evidence="4" id="KW-0964">Secreted</keyword>
<evidence type="ECO:0000256" key="13">
    <source>
        <dbReference type="ARBA" id="ARBA00023004"/>
    </source>
</evidence>
<reference evidence="31" key="2">
    <citation type="submission" date="2025-08" db="UniProtKB">
        <authorList>
            <consortium name="Ensembl"/>
        </authorList>
    </citation>
    <scope>IDENTIFICATION</scope>
</reference>
<dbReference type="FunFam" id="2.40.10.10:FF:000003">
    <property type="entry name" value="Transmembrane serine protease 3"/>
    <property type="match status" value="1"/>
</dbReference>
<dbReference type="InterPro" id="IPR050196">
    <property type="entry name" value="Cytochrome_P450_Monoox"/>
</dbReference>
<dbReference type="InterPro" id="IPR003609">
    <property type="entry name" value="Pan_app"/>
</dbReference>
<feature type="domain" description="Apple" evidence="30">
    <location>
        <begin position="467"/>
        <end position="553"/>
    </location>
</feature>
<evidence type="ECO:0000256" key="26">
    <source>
        <dbReference type="PIRSR" id="PIRSR602401-1"/>
    </source>
</evidence>
<keyword evidence="16" id="KW-0865">Zymogen</keyword>
<evidence type="ECO:0000256" key="14">
    <source>
        <dbReference type="ARBA" id="ARBA00023084"/>
    </source>
</evidence>
<dbReference type="PRINTS" id="PR00463">
    <property type="entry name" value="EP450I"/>
</dbReference>
<evidence type="ECO:0000256" key="20">
    <source>
        <dbReference type="ARBA" id="ARBA00051953"/>
    </source>
</evidence>
<evidence type="ECO:0000256" key="18">
    <source>
        <dbReference type="ARBA" id="ARBA00023180"/>
    </source>
</evidence>
<dbReference type="GO" id="GO:0004252">
    <property type="term" value="F:serine-type endopeptidase activity"/>
    <property type="evidence" value="ECO:0007669"/>
    <property type="project" value="UniProtKB-EC"/>
</dbReference>
<dbReference type="PROSITE" id="PS00134">
    <property type="entry name" value="TRYPSIN_HIS"/>
    <property type="match status" value="1"/>
</dbReference>
<dbReference type="InterPro" id="IPR036396">
    <property type="entry name" value="Cyt_P450_sf"/>
</dbReference>
<keyword evidence="9" id="KW-0732">Signal</keyword>
<evidence type="ECO:0000256" key="5">
    <source>
        <dbReference type="ARBA" id="ARBA00022617"/>
    </source>
</evidence>
<comment type="catalytic activity">
    <reaction evidence="20">
        <text>Cleaves selectively Arg-|-Xaa and Lys-|-Xaa bonds, including Lys-|-Arg and Arg-|-Ser bonds in (human) kininogen to release bradykinin.</text>
        <dbReference type="EC" id="3.4.21.34"/>
    </reaction>
</comment>
<evidence type="ECO:0000256" key="6">
    <source>
        <dbReference type="ARBA" id="ARBA00022670"/>
    </source>
</evidence>
<comment type="subcellular location">
    <subcellularLocation>
        <location evidence="1">Membrane</location>
    </subcellularLocation>
    <subcellularLocation>
        <location evidence="2">Secreted</location>
    </subcellularLocation>
</comment>
<evidence type="ECO:0000256" key="25">
    <source>
        <dbReference type="ARBA" id="ARBA00082873"/>
    </source>
</evidence>
<dbReference type="PANTHER" id="PTHR24291:SF193">
    <property type="entry name" value="CYTOCHROME P450 4V2"/>
    <property type="match status" value="1"/>
</dbReference>
<keyword evidence="14" id="KW-0094">Blood coagulation</keyword>
<dbReference type="Proteomes" id="UP000694429">
    <property type="component" value="Chromosome 16"/>
</dbReference>
<evidence type="ECO:0000256" key="28">
    <source>
        <dbReference type="SAM" id="Phobius"/>
    </source>
</evidence>
<feature type="domain" description="Apple" evidence="30">
    <location>
        <begin position="650"/>
        <end position="733"/>
    </location>
</feature>
<evidence type="ECO:0000256" key="24">
    <source>
        <dbReference type="ARBA" id="ARBA00078429"/>
    </source>
</evidence>
<feature type="domain" description="Apple" evidence="30">
    <location>
        <begin position="560"/>
        <end position="643"/>
    </location>
</feature>
<dbReference type="Ensembl" id="ENSCAFT00030032133.1">
    <property type="protein sequence ID" value="ENSCAFP00030028021.1"/>
    <property type="gene ID" value="ENSCAFG00030017434.1"/>
</dbReference>
<dbReference type="InterPro" id="IPR001254">
    <property type="entry name" value="Trypsin_dom"/>
</dbReference>
<dbReference type="Gene3D" id="3.50.4.10">
    <property type="entry name" value="Hepatocyte Growth Factor"/>
    <property type="match status" value="4"/>
</dbReference>
<keyword evidence="12 27" id="KW-0720">Serine protease</keyword>
<evidence type="ECO:0000256" key="11">
    <source>
        <dbReference type="ARBA" id="ARBA00022801"/>
    </source>
</evidence>
<keyword evidence="28" id="KW-0812">Transmembrane</keyword>
<dbReference type="PROSITE" id="PS00086">
    <property type="entry name" value="CYTOCHROME_P450"/>
    <property type="match status" value="1"/>
</dbReference>
<dbReference type="FunFam" id="3.50.4.10:FF:000001">
    <property type="entry name" value="Coagulation factor XI"/>
    <property type="match status" value="3"/>
</dbReference>
<evidence type="ECO:0000256" key="8">
    <source>
        <dbReference type="ARBA" id="ARBA00022723"/>
    </source>
</evidence>
<dbReference type="EC" id="3.4.21.34" evidence="21"/>
<evidence type="ECO:0000256" key="12">
    <source>
        <dbReference type="ARBA" id="ARBA00022825"/>
    </source>
</evidence>
<dbReference type="Gene3D" id="1.10.630.10">
    <property type="entry name" value="Cytochrome P450"/>
    <property type="match status" value="1"/>
</dbReference>
<comment type="similarity">
    <text evidence="3">Belongs to the cytochrome P450 family.</text>
</comment>
<evidence type="ECO:0000256" key="10">
    <source>
        <dbReference type="ARBA" id="ARBA00022737"/>
    </source>
</evidence>
<accession>A0A8C0NP43</accession>
<keyword evidence="18" id="KW-0325">Glycoprotein</keyword>
<keyword evidence="8 26" id="KW-0479">Metal-binding</keyword>
<dbReference type="InterPro" id="IPR043504">
    <property type="entry name" value="Peptidase_S1_PA_chymotrypsin"/>
</dbReference>
<evidence type="ECO:0000256" key="17">
    <source>
        <dbReference type="ARBA" id="ARBA00023157"/>
    </source>
</evidence>
<dbReference type="CDD" id="cd01100">
    <property type="entry name" value="APPLE_Factor_XI_like"/>
    <property type="match status" value="4"/>
</dbReference>
<dbReference type="PROSITE" id="PS50240">
    <property type="entry name" value="TRYPSIN_DOM"/>
    <property type="match status" value="1"/>
</dbReference>
<dbReference type="InterPro" id="IPR009003">
    <property type="entry name" value="Peptidase_S1_PA"/>
</dbReference>
<evidence type="ECO:0000256" key="27">
    <source>
        <dbReference type="RuleBase" id="RU363034"/>
    </source>
</evidence>
<dbReference type="InterPro" id="IPR002401">
    <property type="entry name" value="Cyt_P450_E_grp-I"/>
</dbReference>
<keyword evidence="7" id="KW-0356">Hemostasis</keyword>
<evidence type="ECO:0000256" key="9">
    <source>
        <dbReference type="ARBA" id="ARBA00022729"/>
    </source>
</evidence>
<evidence type="ECO:0000256" key="16">
    <source>
        <dbReference type="ARBA" id="ARBA00023145"/>
    </source>
</evidence>
<dbReference type="InterPro" id="IPR001128">
    <property type="entry name" value="Cyt_P450"/>
</dbReference>
<dbReference type="GO" id="GO:0020037">
    <property type="term" value="F:heme binding"/>
    <property type="evidence" value="ECO:0007669"/>
    <property type="project" value="InterPro"/>
</dbReference>
<keyword evidence="13 26" id="KW-0408">Iron</keyword>
<name>A0A8C0NP43_CANLF</name>
<feature type="domain" description="Peptidase S1" evidence="29">
    <location>
        <begin position="840"/>
        <end position="1076"/>
    </location>
</feature>
<comment type="cofactor">
    <cofactor evidence="26">
        <name>heme</name>
        <dbReference type="ChEBI" id="CHEBI:30413"/>
    </cofactor>
</comment>
<evidence type="ECO:0000256" key="7">
    <source>
        <dbReference type="ARBA" id="ARBA00022696"/>
    </source>
</evidence>
<evidence type="ECO:0000313" key="32">
    <source>
        <dbReference type="Proteomes" id="UP000694429"/>
    </source>
</evidence>
<evidence type="ECO:0000256" key="21">
    <source>
        <dbReference type="ARBA" id="ARBA00066728"/>
    </source>
</evidence>
<keyword evidence="15 28" id="KW-0472">Membrane</keyword>
<feature type="binding site" description="axial binding residue" evidence="26">
    <location>
        <position position="467"/>
    </location>
    <ligand>
        <name>heme</name>
        <dbReference type="ChEBI" id="CHEBI:30413"/>
    </ligand>
    <ligandPart>
        <name>Fe</name>
        <dbReference type="ChEBI" id="CHEBI:18248"/>
    </ligandPart>
</feature>
<evidence type="ECO:0000256" key="23">
    <source>
        <dbReference type="ARBA" id="ARBA00078021"/>
    </source>
</evidence>
<dbReference type="InterPro" id="IPR018114">
    <property type="entry name" value="TRYPSIN_HIS"/>
</dbReference>
<dbReference type="GO" id="GO:0005576">
    <property type="term" value="C:extracellular region"/>
    <property type="evidence" value="ECO:0007669"/>
    <property type="project" value="UniProtKB-SubCell"/>
</dbReference>
<dbReference type="GO" id="GO:0006954">
    <property type="term" value="P:inflammatory response"/>
    <property type="evidence" value="ECO:0007669"/>
    <property type="project" value="UniProtKB-KW"/>
</dbReference>
<dbReference type="SMART" id="SM00223">
    <property type="entry name" value="APPLE"/>
    <property type="match status" value="4"/>
</dbReference>
<dbReference type="InterPro" id="IPR033116">
    <property type="entry name" value="TRYPSIN_SER"/>
</dbReference>
<dbReference type="Gene3D" id="2.40.10.10">
    <property type="entry name" value="Trypsin-like serine proteases"/>
    <property type="match status" value="1"/>
</dbReference>
<evidence type="ECO:0000256" key="4">
    <source>
        <dbReference type="ARBA" id="ARBA00022525"/>
    </source>
</evidence>
<sequence length="1085" mass="122639">MPALWLVPLGQKLLLWGALGAASLAGATLVVRLLQMLASYAQKWQQMRAVPTLPGAYPLVGHSLLMKPDGREFFQQVILYSEESRHLPLLKLWLGPIPIVAIYSAENVEVILTSSRQIDKSYVYKFLEPWLGLGLLTSTGNKWRSRRKMLTPTFHFTILEDFLDVMNEHANILVNKLEKHVNQEAFNCFFYITLCALDIICETAMGKNIGAQNNEDSEYVRAIYRMSDTIHRRMKMPWLWLDFLFLMFKEGREHKRNLEILHNFTNNVIAERASELKRDEEHGSADKDCSPSKNKRRAFLDLLLNVTDDEGNKLRHEDVREEVDTFMFEGHDTTAAAINWSLYLLGSYPEVQKQVDSELEDVFGKSDRPATLEDLKKLKYLECVIKESLRLFPSVPLFARNLNEDCVVAGYKVVKGSQAIIIPYALHRDPRYFPNPEEFQPERFFPENLQGRHPYAYIPFSAGPRNCIGCLTQLYKNTFFKGGDLTAMYTPNAHHCQMMCTFHPRCLLFSFLPESSTNDVNKRFGCFLKDSVTETLPRMSWTSAISGHSLKQCGHQISACHRDIHKGIDMRGVNFNVSKVKSVEECQKKCTNSIHCQFFTYATETFYNVEYRNSCLLKNGPGGTPSSIKVLADVVSGFSLKSCALSEIGCHMNIFQHLAFSDVDVARVVTPDAFVCQTICTYHPNCLFFTFYTKAWHLEPQRNVCFLKTSKSGTPSSPTSQKNAMSGYSLLTCKKALPEPCHSKIYSGVDFEGEELNVTFAEGVNACQETCTKMIRCQFFTYSLRPEDCRGEKCKCSLRLSLDGSPTGMTYGTRVSSGYSLRLCKSGDSSVCTTKTSTRIVGGTNSSWGEWPWQVSLQVKLRAQSHLCGGSIIGRQWVLTAAHCFDELSLPDVWRIYSGILNLSEITKETPFSQIKEIIIHQNYKITDGGSYDIALIKLEAPLNYTEFQKPICLPSKDDTNTTYTNCWVTGWGFTKERGEIQNSLQKANIPLVPNEECQKKYRDYEVNKQMICAGYKEGGKDACKGDSGGPLVCKHNGNWHLVGITSWGEGCGRREQPGVYTKVAEYVDWILEKTQVGDGHAGLG</sequence>
<dbReference type="PRINTS" id="PR00005">
    <property type="entry name" value="APPLEDOMAIN"/>
</dbReference>
<dbReference type="PROSITE" id="PS00495">
    <property type="entry name" value="APPLE"/>
    <property type="match status" value="1"/>
</dbReference>
<dbReference type="GO" id="GO:0016705">
    <property type="term" value="F:oxidoreductase activity, acting on paired donors, with incorporation or reduction of molecular oxygen"/>
    <property type="evidence" value="ECO:0007669"/>
    <property type="project" value="InterPro"/>
</dbReference>
<dbReference type="GO" id="GO:0004497">
    <property type="term" value="F:monooxygenase activity"/>
    <property type="evidence" value="ECO:0007669"/>
    <property type="project" value="InterPro"/>
</dbReference>
<keyword evidence="5 26" id="KW-0349">Heme</keyword>
<dbReference type="SUPFAM" id="SSF48264">
    <property type="entry name" value="Cytochrome P450"/>
    <property type="match status" value="1"/>
</dbReference>
<dbReference type="AlphaFoldDB" id="A0A8C0NP43"/>
<evidence type="ECO:0000256" key="19">
    <source>
        <dbReference type="ARBA" id="ARBA00023198"/>
    </source>
</evidence>
<dbReference type="Pfam" id="PF00024">
    <property type="entry name" value="PAN_1"/>
    <property type="match status" value="4"/>
</dbReference>
<dbReference type="PROSITE" id="PS00135">
    <property type="entry name" value="TRYPSIN_SER"/>
    <property type="match status" value="1"/>
</dbReference>
<dbReference type="PANTHER" id="PTHR24291">
    <property type="entry name" value="CYTOCHROME P450 FAMILY 4"/>
    <property type="match status" value="1"/>
</dbReference>
<protein>
    <recommendedName>
        <fullName evidence="22">Plasma kallikrein</fullName>
        <ecNumber evidence="21">3.4.21.34</ecNumber>
    </recommendedName>
    <alternativeName>
        <fullName evidence="24">Fletcher factor</fullName>
    </alternativeName>
    <alternativeName>
        <fullName evidence="25">Kininogenin</fullName>
    </alternativeName>
    <alternativeName>
        <fullName evidence="23">Plasma prekallikrein</fullName>
    </alternativeName>
</protein>
<evidence type="ECO:0000313" key="31">
    <source>
        <dbReference type="Ensembl" id="ENSCAFP00030028021.1"/>
    </source>
</evidence>
<keyword evidence="6 27" id="KW-0645">Protease</keyword>
<dbReference type="OrthoDB" id="9448935at2759"/>
<dbReference type="GO" id="GO:0016020">
    <property type="term" value="C:membrane"/>
    <property type="evidence" value="ECO:0007669"/>
    <property type="project" value="UniProtKB-SubCell"/>
</dbReference>
<keyword evidence="10" id="KW-0677">Repeat</keyword>
<dbReference type="Pfam" id="PF00067">
    <property type="entry name" value="p450"/>
    <property type="match status" value="1"/>
</dbReference>
<dbReference type="InterPro" id="IPR000177">
    <property type="entry name" value="Apple"/>
</dbReference>
<proteinExistence type="inferred from homology"/>
<dbReference type="SUPFAM" id="SSF50494">
    <property type="entry name" value="Trypsin-like serine proteases"/>
    <property type="match status" value="1"/>
</dbReference>
<keyword evidence="28" id="KW-1133">Transmembrane helix</keyword>
<dbReference type="PROSITE" id="PS50948">
    <property type="entry name" value="PAN"/>
    <property type="match status" value="4"/>
</dbReference>
<organism evidence="31 32">
    <name type="scientific">Canis lupus familiaris</name>
    <name type="common">Dog</name>
    <name type="synonym">Canis familiaris</name>
    <dbReference type="NCBI Taxonomy" id="9615"/>
    <lineage>
        <taxon>Eukaryota</taxon>
        <taxon>Metazoa</taxon>
        <taxon>Chordata</taxon>
        <taxon>Craniata</taxon>
        <taxon>Vertebrata</taxon>
        <taxon>Euteleostomi</taxon>
        <taxon>Mammalia</taxon>
        <taxon>Eutheria</taxon>
        <taxon>Laurasiatheria</taxon>
        <taxon>Carnivora</taxon>
        <taxon>Caniformia</taxon>
        <taxon>Canidae</taxon>
        <taxon>Canis</taxon>
    </lineage>
</organism>
<dbReference type="GO" id="GO:0007596">
    <property type="term" value="P:blood coagulation"/>
    <property type="evidence" value="ECO:0007669"/>
    <property type="project" value="UniProtKB-KW"/>
</dbReference>
<gene>
    <name evidence="31" type="primary">KLKB1</name>
</gene>
<feature type="domain" description="Apple" evidence="30">
    <location>
        <begin position="741"/>
        <end position="824"/>
    </location>
</feature>
<evidence type="ECO:0000256" key="1">
    <source>
        <dbReference type="ARBA" id="ARBA00004370"/>
    </source>
</evidence>
<evidence type="ECO:0000259" key="29">
    <source>
        <dbReference type="PROSITE" id="PS50240"/>
    </source>
</evidence>